<evidence type="ECO:0000313" key="1">
    <source>
        <dbReference type="EnsemblPlants" id="cds.evm.model.ctgX2.18"/>
    </source>
</evidence>
<name>A0A803QRV1_CANSA</name>
<dbReference type="Gramene" id="evm.model.ctgX2.18">
    <property type="protein sequence ID" value="cds.evm.model.ctgX2.18"/>
    <property type="gene ID" value="evm.TU.ctgX2.18"/>
</dbReference>
<dbReference type="Proteomes" id="UP000596661">
    <property type="component" value="Unassembled WGS sequence"/>
</dbReference>
<sequence length="107" mass="11617">SKCMFGIISSWTVSQGLVLVRVPGPISKFGLEIKNGIGSSSRPRFFVPNAVSMFGSEFKFGFGSSRGLGWDWSQLPIRDRSGVQVGVRSGSKFGVSRYLGLVLVRSQ</sequence>
<evidence type="ECO:0000313" key="2">
    <source>
        <dbReference type="Proteomes" id="UP000596661"/>
    </source>
</evidence>
<protein>
    <submittedName>
        <fullName evidence="1">Uncharacterized protein</fullName>
    </submittedName>
</protein>
<dbReference type="AlphaFoldDB" id="A0A803QRV1"/>
<accession>A0A803QRV1</accession>
<dbReference type="EnsemblPlants" id="evm.model.ctgX2.18">
    <property type="protein sequence ID" value="cds.evm.model.ctgX2.18"/>
    <property type="gene ID" value="evm.TU.ctgX2.18"/>
</dbReference>
<organism evidence="1 2">
    <name type="scientific">Cannabis sativa</name>
    <name type="common">Hemp</name>
    <name type="synonym">Marijuana</name>
    <dbReference type="NCBI Taxonomy" id="3483"/>
    <lineage>
        <taxon>Eukaryota</taxon>
        <taxon>Viridiplantae</taxon>
        <taxon>Streptophyta</taxon>
        <taxon>Embryophyta</taxon>
        <taxon>Tracheophyta</taxon>
        <taxon>Spermatophyta</taxon>
        <taxon>Magnoliopsida</taxon>
        <taxon>eudicotyledons</taxon>
        <taxon>Gunneridae</taxon>
        <taxon>Pentapetalae</taxon>
        <taxon>rosids</taxon>
        <taxon>fabids</taxon>
        <taxon>Rosales</taxon>
        <taxon>Cannabaceae</taxon>
        <taxon>Cannabis</taxon>
    </lineage>
</organism>
<proteinExistence type="predicted"/>
<keyword evidence="2" id="KW-1185">Reference proteome</keyword>
<reference evidence="1" key="1">
    <citation type="submission" date="2021-03" db="UniProtKB">
        <authorList>
            <consortium name="EnsemblPlants"/>
        </authorList>
    </citation>
    <scope>IDENTIFICATION</scope>
</reference>